<dbReference type="EMBL" id="JAPWTJ010001739">
    <property type="protein sequence ID" value="KAJ8969716.1"/>
    <property type="molecule type" value="Genomic_DNA"/>
</dbReference>
<keyword evidence="2" id="KW-1185">Reference proteome</keyword>
<evidence type="ECO:0000313" key="2">
    <source>
        <dbReference type="Proteomes" id="UP001162164"/>
    </source>
</evidence>
<gene>
    <name evidence="1" type="ORF">NQ317_002504</name>
</gene>
<protein>
    <submittedName>
        <fullName evidence="1">Uncharacterized protein</fullName>
    </submittedName>
</protein>
<organism evidence="1 2">
    <name type="scientific">Molorchus minor</name>
    <dbReference type="NCBI Taxonomy" id="1323400"/>
    <lineage>
        <taxon>Eukaryota</taxon>
        <taxon>Metazoa</taxon>
        <taxon>Ecdysozoa</taxon>
        <taxon>Arthropoda</taxon>
        <taxon>Hexapoda</taxon>
        <taxon>Insecta</taxon>
        <taxon>Pterygota</taxon>
        <taxon>Neoptera</taxon>
        <taxon>Endopterygota</taxon>
        <taxon>Coleoptera</taxon>
        <taxon>Polyphaga</taxon>
        <taxon>Cucujiformia</taxon>
        <taxon>Chrysomeloidea</taxon>
        <taxon>Cerambycidae</taxon>
        <taxon>Lamiinae</taxon>
        <taxon>Monochamini</taxon>
        <taxon>Molorchus</taxon>
    </lineage>
</organism>
<sequence>MSLEVRFRLNSNLTEITACHGAYELVGGHEIQVLSVIALRTNMLHYNNCYKKYAETSTCTNHHGITILIYKQMYHIFPFIDDVKKDIIVFLLYNEIYNETAIENLEDDSTNWMFYKIMGKKLMLRSDVPHRNSNNQYRQSVNRLGKKT</sequence>
<proteinExistence type="predicted"/>
<evidence type="ECO:0000313" key="1">
    <source>
        <dbReference type="EMBL" id="KAJ8969716.1"/>
    </source>
</evidence>
<comment type="caution">
    <text evidence="1">The sequence shown here is derived from an EMBL/GenBank/DDBJ whole genome shotgun (WGS) entry which is preliminary data.</text>
</comment>
<accession>A0ABQ9IZJ4</accession>
<reference evidence="1" key="1">
    <citation type="journal article" date="2023" name="Insect Mol. Biol.">
        <title>Genome sequencing provides insights into the evolution of gene families encoding plant cell wall-degrading enzymes in longhorned beetles.</title>
        <authorList>
            <person name="Shin N.R."/>
            <person name="Okamura Y."/>
            <person name="Kirsch R."/>
            <person name="Pauchet Y."/>
        </authorList>
    </citation>
    <scope>NUCLEOTIDE SEQUENCE</scope>
    <source>
        <strain evidence="1">MMC_N1</strain>
    </source>
</reference>
<dbReference type="Proteomes" id="UP001162164">
    <property type="component" value="Unassembled WGS sequence"/>
</dbReference>
<name>A0ABQ9IZJ4_9CUCU</name>